<keyword evidence="1" id="KW-1133">Transmembrane helix</keyword>
<feature type="transmembrane region" description="Helical" evidence="1">
    <location>
        <begin position="108"/>
        <end position="141"/>
    </location>
</feature>
<feature type="transmembrane region" description="Helical" evidence="1">
    <location>
        <begin position="153"/>
        <end position="172"/>
    </location>
</feature>
<accession>A0A1I7IPK6</accession>
<dbReference type="STRING" id="1224947.SAMN05216480_1193"/>
<name>A0A1I7IPK6_9FLAO</name>
<feature type="transmembrane region" description="Helical" evidence="1">
    <location>
        <begin position="24"/>
        <end position="41"/>
    </location>
</feature>
<proteinExistence type="predicted"/>
<gene>
    <name evidence="2" type="ORF">SAMN05216480_1193</name>
</gene>
<protein>
    <submittedName>
        <fullName evidence="2">Uncharacterized protein</fullName>
    </submittedName>
</protein>
<reference evidence="2 3" key="1">
    <citation type="submission" date="2016-10" db="EMBL/GenBank/DDBJ databases">
        <authorList>
            <person name="de Groot N.N."/>
        </authorList>
    </citation>
    <scope>NUCLEOTIDE SEQUENCE [LARGE SCALE GENOMIC DNA]</scope>
    <source>
        <strain evidence="2 3">CGMCC 1.12333</strain>
    </source>
</reference>
<sequence length="173" mass="18179">MFVALQIALLSAIGVESTQHTFIVVFIGILSVAILLAYAKLPLHHHEHLFEDITVAVWVPVGAVLTFCLNSYLHLGAVIAAGLVGVVASLVPLLSNRSLYLKQLPVALYCGAFVGMSSDMVATSLGFVLVAGLVTAVFLVLSKSLLTGVGGKLGTMAFGGVAITSFIYFLLFK</sequence>
<feature type="transmembrane region" description="Helical" evidence="1">
    <location>
        <begin position="53"/>
        <end position="72"/>
    </location>
</feature>
<dbReference type="AlphaFoldDB" id="A0A1I7IPK6"/>
<keyword evidence="1" id="KW-0472">Membrane</keyword>
<feature type="transmembrane region" description="Helical" evidence="1">
    <location>
        <begin position="78"/>
        <end position="96"/>
    </location>
</feature>
<dbReference type="EMBL" id="FPBK01000019">
    <property type="protein sequence ID" value="SFU74827.1"/>
    <property type="molecule type" value="Genomic_DNA"/>
</dbReference>
<keyword evidence="1" id="KW-0812">Transmembrane</keyword>
<dbReference type="Proteomes" id="UP000199138">
    <property type="component" value="Unassembled WGS sequence"/>
</dbReference>
<evidence type="ECO:0000313" key="3">
    <source>
        <dbReference type="Proteomes" id="UP000199138"/>
    </source>
</evidence>
<evidence type="ECO:0000256" key="1">
    <source>
        <dbReference type="SAM" id="Phobius"/>
    </source>
</evidence>
<organism evidence="2 3">
    <name type="scientific">Pustulibacterium marinum</name>
    <dbReference type="NCBI Taxonomy" id="1224947"/>
    <lineage>
        <taxon>Bacteria</taxon>
        <taxon>Pseudomonadati</taxon>
        <taxon>Bacteroidota</taxon>
        <taxon>Flavobacteriia</taxon>
        <taxon>Flavobacteriales</taxon>
        <taxon>Flavobacteriaceae</taxon>
        <taxon>Pustulibacterium</taxon>
    </lineage>
</organism>
<evidence type="ECO:0000313" key="2">
    <source>
        <dbReference type="EMBL" id="SFU74827.1"/>
    </source>
</evidence>
<keyword evidence="3" id="KW-1185">Reference proteome</keyword>